<reference evidence="2" key="1">
    <citation type="submission" date="2016-10" db="EMBL/GenBank/DDBJ databases">
        <authorList>
            <person name="Varghese N."/>
            <person name="Submissions S."/>
        </authorList>
    </citation>
    <scope>NUCLEOTIDE SEQUENCE [LARGE SCALE GENOMIC DNA]</scope>
    <source>
        <strain evidence="2">ATCC 700689</strain>
    </source>
</reference>
<proteinExistence type="predicted"/>
<dbReference type="RefSeq" id="WP_074757855.1">
    <property type="nucleotide sequence ID" value="NZ_FNCO01000019.1"/>
</dbReference>
<sequence>MKKPSTVRGVESLGRTRLSKNFFLREFLYSEITNIHGIPNLPDNPDLAIAAGRELCEELLEPLQATFGRIALRSGYRSPAVNEFGNANNLSCTSNKADRGRHIWDQRDDEGMAGAMVTIVVPWLVDHISAPTQWQSMAWWIHDHLPYSELQFFPKLSAFNIAWREKPLKRISSYVHPRGVLTKSGAENQNGLHVDAYPGFPELVTVDRLYPRTNFLRI</sequence>
<name>A0A1G8PWC0_9PSED</name>
<dbReference type="STRING" id="89065.SAMN05216605_119128"/>
<dbReference type="InterPro" id="IPR009045">
    <property type="entry name" value="Zn_M74/Hedgehog-like"/>
</dbReference>
<evidence type="ECO:0000313" key="2">
    <source>
        <dbReference type="Proteomes" id="UP000182894"/>
    </source>
</evidence>
<keyword evidence="2" id="KW-1185">Reference proteome</keyword>
<organism evidence="1 2">
    <name type="scientific">Pseudomonas abietaniphila</name>
    <dbReference type="NCBI Taxonomy" id="89065"/>
    <lineage>
        <taxon>Bacteria</taxon>
        <taxon>Pseudomonadati</taxon>
        <taxon>Pseudomonadota</taxon>
        <taxon>Gammaproteobacteria</taxon>
        <taxon>Pseudomonadales</taxon>
        <taxon>Pseudomonadaceae</taxon>
        <taxon>Pseudomonas</taxon>
    </lineage>
</organism>
<dbReference type="EMBL" id="FNCO01000019">
    <property type="protein sequence ID" value="SDI96566.1"/>
    <property type="molecule type" value="Genomic_DNA"/>
</dbReference>
<dbReference type="AlphaFoldDB" id="A0A1G8PWC0"/>
<evidence type="ECO:0000313" key="1">
    <source>
        <dbReference type="EMBL" id="SDI96566.1"/>
    </source>
</evidence>
<dbReference type="Proteomes" id="UP000182894">
    <property type="component" value="Unassembled WGS sequence"/>
</dbReference>
<protein>
    <recommendedName>
        <fullName evidence="3">Peptidase M15</fullName>
    </recommendedName>
</protein>
<dbReference type="OrthoDB" id="7171572at2"/>
<gene>
    <name evidence="1" type="ORF">SAMN05216605_119128</name>
</gene>
<accession>A0A1G8PWC0</accession>
<dbReference type="SUPFAM" id="SSF55166">
    <property type="entry name" value="Hedgehog/DD-peptidase"/>
    <property type="match status" value="1"/>
</dbReference>
<evidence type="ECO:0008006" key="3">
    <source>
        <dbReference type="Google" id="ProtNLM"/>
    </source>
</evidence>